<dbReference type="InterPro" id="IPR013766">
    <property type="entry name" value="Thioredoxin_domain"/>
</dbReference>
<dbReference type="SUPFAM" id="SSF52833">
    <property type="entry name" value="Thioredoxin-like"/>
    <property type="match status" value="1"/>
</dbReference>
<gene>
    <name evidence="2" type="ORF">ATK78_4516</name>
</gene>
<dbReference type="Pfam" id="PF00085">
    <property type="entry name" value="Thioredoxin"/>
    <property type="match status" value="1"/>
</dbReference>
<protein>
    <submittedName>
        <fullName evidence="2">Thioredoxin-like protein</fullName>
    </submittedName>
</protein>
<organism evidence="2 3">
    <name type="scientific">Pedobacter metabolipauper</name>
    <dbReference type="NCBI Taxonomy" id="425513"/>
    <lineage>
        <taxon>Bacteria</taxon>
        <taxon>Pseudomonadati</taxon>
        <taxon>Bacteroidota</taxon>
        <taxon>Sphingobacteriia</taxon>
        <taxon>Sphingobacteriales</taxon>
        <taxon>Sphingobacteriaceae</taxon>
        <taxon>Pedobacter</taxon>
    </lineage>
</organism>
<dbReference type="OrthoDB" id="6398367at2"/>
<dbReference type="Proteomes" id="UP000295620">
    <property type="component" value="Unassembled WGS sequence"/>
</dbReference>
<sequence length="170" mass="19201">MRTIGTVILVFIAMQVSAQKINKTIEDPTRNKKVMLNICTREGLVSFPEMKERYDVEYPNYKPDSTVIQELKPLVVDKKITIVLGTWCGDSKLQVPHFFKVMDELAISGKDVTIICVDGQKKAENGLLDNLNIERVPTIIFYEAGKEKGRIIETPAATLEKDMLSILTKK</sequence>
<reference evidence="2 3" key="1">
    <citation type="submission" date="2019-03" db="EMBL/GenBank/DDBJ databases">
        <title>Genomic Encyclopedia of Archaeal and Bacterial Type Strains, Phase II (KMG-II): from individual species to whole genera.</title>
        <authorList>
            <person name="Goeker M."/>
        </authorList>
    </citation>
    <scope>NUCLEOTIDE SEQUENCE [LARGE SCALE GENOMIC DNA]</scope>
    <source>
        <strain evidence="2 3">DSM 19035</strain>
    </source>
</reference>
<dbReference type="Gene3D" id="3.40.30.10">
    <property type="entry name" value="Glutaredoxin"/>
    <property type="match status" value="1"/>
</dbReference>
<dbReference type="AlphaFoldDB" id="A0A4R6SQY1"/>
<dbReference type="InterPro" id="IPR036249">
    <property type="entry name" value="Thioredoxin-like_sf"/>
</dbReference>
<keyword evidence="3" id="KW-1185">Reference proteome</keyword>
<feature type="domain" description="Thioredoxin" evidence="1">
    <location>
        <begin position="84"/>
        <end position="159"/>
    </location>
</feature>
<dbReference type="CDD" id="cd02947">
    <property type="entry name" value="TRX_family"/>
    <property type="match status" value="1"/>
</dbReference>
<name>A0A4R6SQY1_9SPHI</name>
<dbReference type="EMBL" id="SNYC01000009">
    <property type="protein sequence ID" value="TDQ06446.1"/>
    <property type="molecule type" value="Genomic_DNA"/>
</dbReference>
<comment type="caution">
    <text evidence="2">The sequence shown here is derived from an EMBL/GenBank/DDBJ whole genome shotgun (WGS) entry which is preliminary data.</text>
</comment>
<evidence type="ECO:0000313" key="3">
    <source>
        <dbReference type="Proteomes" id="UP000295620"/>
    </source>
</evidence>
<evidence type="ECO:0000313" key="2">
    <source>
        <dbReference type="EMBL" id="TDQ06446.1"/>
    </source>
</evidence>
<dbReference type="RefSeq" id="WP_133578302.1">
    <property type="nucleotide sequence ID" value="NZ_SNYC01000009.1"/>
</dbReference>
<proteinExistence type="predicted"/>
<accession>A0A4R6SQY1</accession>
<evidence type="ECO:0000259" key="1">
    <source>
        <dbReference type="Pfam" id="PF00085"/>
    </source>
</evidence>